<feature type="chain" id="PRO_5018269941" evidence="1">
    <location>
        <begin position="24"/>
        <end position="168"/>
    </location>
</feature>
<dbReference type="InterPro" id="IPR027396">
    <property type="entry name" value="DsrEFH-like"/>
</dbReference>
<dbReference type="AlphaFoldDB" id="A0A3M8QQX9"/>
<evidence type="ECO:0000256" key="1">
    <source>
        <dbReference type="SAM" id="SignalP"/>
    </source>
</evidence>
<dbReference type="Gene3D" id="3.40.1260.10">
    <property type="entry name" value="DsrEFH-like"/>
    <property type="match status" value="1"/>
</dbReference>
<gene>
    <name evidence="2" type="ORF">EC580_12570</name>
</gene>
<accession>A0A3M8QQX9</accession>
<reference evidence="2" key="1">
    <citation type="submission" date="2018-10" db="EMBL/GenBank/DDBJ databases">
        <title>Acidithiobacillus sulfuriphilus sp. nov.: an extremely acidophilic sulfur-oxidizing chemolithotroph isolated from a neutral pH environment.</title>
        <authorList>
            <person name="Falagan C."/>
            <person name="Moya-Beltran A."/>
            <person name="Quatrini R."/>
            <person name="Johnson D.B."/>
        </authorList>
    </citation>
    <scope>NUCLEOTIDE SEQUENCE [LARGE SCALE GENOMIC DNA]</scope>
    <source>
        <strain evidence="2">CJ-2</strain>
    </source>
</reference>
<protein>
    <submittedName>
        <fullName evidence="2">Uncharacterized protein</fullName>
    </submittedName>
</protein>
<dbReference type="InterPro" id="IPR003787">
    <property type="entry name" value="Sulphur_relay_DsrE/F-like"/>
</dbReference>
<dbReference type="RefSeq" id="WP_123105578.1">
    <property type="nucleotide sequence ID" value="NZ_CP127527.1"/>
</dbReference>
<name>A0A3M8QQX9_9PROT</name>
<sequence>MRHPLRFILCILALLWANPYAQAAAEPPALNDHAALAGLHEAKGLFLINGNNPAQVARLLGVIAKTRKGLQAQKVTPRLIVVFIGPSVAFLTRDRRGIPYTEERAVADIQKEIGHLAAQGVRFQACGIALHGMDVSPGQLIGGVEAVGNGFISAIAYQEKGYALIPVN</sequence>
<keyword evidence="1" id="KW-0732">Signal</keyword>
<organism evidence="2">
    <name type="scientific">Acidithiobacillus sulfuriphilus</name>
    <dbReference type="NCBI Taxonomy" id="1867749"/>
    <lineage>
        <taxon>Bacteria</taxon>
        <taxon>Pseudomonadati</taxon>
        <taxon>Pseudomonadota</taxon>
        <taxon>Acidithiobacillia</taxon>
        <taxon>Acidithiobacillales</taxon>
        <taxon>Acidithiobacillaceae</taxon>
        <taxon>Acidithiobacillus</taxon>
    </lineage>
</organism>
<dbReference type="PANTHER" id="PTHR37691">
    <property type="entry name" value="BLR3518 PROTEIN"/>
    <property type="match status" value="1"/>
</dbReference>
<dbReference type="Pfam" id="PF02635">
    <property type="entry name" value="DsrE"/>
    <property type="match status" value="1"/>
</dbReference>
<dbReference type="EMBL" id="RIZI01000190">
    <property type="protein sequence ID" value="RNF58683.1"/>
    <property type="molecule type" value="Genomic_DNA"/>
</dbReference>
<dbReference type="PANTHER" id="PTHR37691:SF1">
    <property type="entry name" value="BLR3518 PROTEIN"/>
    <property type="match status" value="1"/>
</dbReference>
<proteinExistence type="predicted"/>
<dbReference type="SUPFAM" id="SSF75169">
    <property type="entry name" value="DsrEFH-like"/>
    <property type="match status" value="1"/>
</dbReference>
<evidence type="ECO:0000313" key="2">
    <source>
        <dbReference type="EMBL" id="RNF58683.1"/>
    </source>
</evidence>
<comment type="caution">
    <text evidence="2">The sequence shown here is derived from an EMBL/GenBank/DDBJ whole genome shotgun (WGS) entry which is preliminary data.</text>
</comment>
<dbReference type="OrthoDB" id="5615986at2"/>
<feature type="signal peptide" evidence="1">
    <location>
        <begin position="1"/>
        <end position="23"/>
    </location>
</feature>